<evidence type="ECO:0000313" key="9">
    <source>
        <dbReference type="Proteomes" id="UP001595632"/>
    </source>
</evidence>
<evidence type="ECO:0000256" key="6">
    <source>
        <dbReference type="ARBA" id="ARBA00034078"/>
    </source>
</evidence>
<evidence type="ECO:0000259" key="7">
    <source>
        <dbReference type="PROSITE" id="PS51085"/>
    </source>
</evidence>
<keyword evidence="5" id="KW-0411">Iron-sulfur</keyword>
<evidence type="ECO:0000313" key="8">
    <source>
        <dbReference type="EMBL" id="MFC3145969.1"/>
    </source>
</evidence>
<keyword evidence="2" id="KW-0001">2Fe-2S</keyword>
<gene>
    <name evidence="8" type="ORF">ACFOGP_24825</name>
</gene>
<reference evidence="9" key="1">
    <citation type="journal article" date="2019" name="Int. J. Syst. Evol. Microbiol.">
        <title>The Global Catalogue of Microorganisms (GCM) 10K type strain sequencing project: providing services to taxonomists for standard genome sequencing and annotation.</title>
        <authorList>
            <consortium name="The Broad Institute Genomics Platform"/>
            <consortium name="The Broad Institute Genome Sequencing Center for Infectious Disease"/>
            <person name="Wu L."/>
            <person name="Ma J."/>
        </authorList>
    </citation>
    <scope>NUCLEOTIDE SEQUENCE [LARGE SCALE GENOMIC DNA]</scope>
    <source>
        <strain evidence="9">KCTC 52366</strain>
    </source>
</reference>
<dbReference type="PROSITE" id="PS00814">
    <property type="entry name" value="ADX"/>
    <property type="match status" value="1"/>
</dbReference>
<evidence type="ECO:0000256" key="3">
    <source>
        <dbReference type="ARBA" id="ARBA00022723"/>
    </source>
</evidence>
<accession>A0ABV7GWB2</accession>
<dbReference type="PANTHER" id="PTHR23426:SF65">
    <property type="entry name" value="FERREDOXIN-2, MITOCHONDRIAL"/>
    <property type="match status" value="1"/>
</dbReference>
<dbReference type="PRINTS" id="PR00355">
    <property type="entry name" value="ADRENODOXIN"/>
</dbReference>
<keyword evidence="4" id="KW-0408">Iron</keyword>
<comment type="similarity">
    <text evidence="1">Belongs to the adrenodoxin/putidaredoxin family.</text>
</comment>
<comment type="cofactor">
    <cofactor evidence="6">
        <name>[2Fe-2S] cluster</name>
        <dbReference type="ChEBI" id="CHEBI:190135"/>
    </cofactor>
</comment>
<evidence type="ECO:0000256" key="2">
    <source>
        <dbReference type="ARBA" id="ARBA00022714"/>
    </source>
</evidence>
<name>A0ABV7GWB2_9RHOB</name>
<dbReference type="PANTHER" id="PTHR23426">
    <property type="entry name" value="FERREDOXIN/ADRENODOXIN"/>
    <property type="match status" value="1"/>
</dbReference>
<keyword evidence="3" id="KW-0479">Metal-binding</keyword>
<dbReference type="InterPro" id="IPR001041">
    <property type="entry name" value="2Fe-2S_ferredoxin-type"/>
</dbReference>
<dbReference type="Gene3D" id="3.10.20.30">
    <property type="match status" value="1"/>
</dbReference>
<keyword evidence="9" id="KW-1185">Reference proteome</keyword>
<dbReference type="RefSeq" id="WP_275634971.1">
    <property type="nucleotide sequence ID" value="NZ_JARGYD010000015.1"/>
</dbReference>
<dbReference type="InterPro" id="IPR012675">
    <property type="entry name" value="Beta-grasp_dom_sf"/>
</dbReference>
<evidence type="ECO:0000256" key="1">
    <source>
        <dbReference type="ARBA" id="ARBA00010914"/>
    </source>
</evidence>
<dbReference type="Pfam" id="PF00111">
    <property type="entry name" value="Fer2"/>
    <property type="match status" value="1"/>
</dbReference>
<dbReference type="InterPro" id="IPR036010">
    <property type="entry name" value="2Fe-2S_ferredoxin-like_sf"/>
</dbReference>
<organism evidence="8 9">
    <name type="scientific">Psychromarinibacter halotolerans</name>
    <dbReference type="NCBI Taxonomy" id="1775175"/>
    <lineage>
        <taxon>Bacteria</taxon>
        <taxon>Pseudomonadati</taxon>
        <taxon>Pseudomonadota</taxon>
        <taxon>Alphaproteobacteria</taxon>
        <taxon>Rhodobacterales</taxon>
        <taxon>Paracoccaceae</taxon>
        <taxon>Psychromarinibacter</taxon>
    </lineage>
</organism>
<sequence>MIEVTFVEACGKRITVQAAEGATLMQIARDNDVEGIRGECGGSLACATCHGYVEDTFLPEVGGAGEEESEMLDFAACEVKPSSRLCCQIAVRPALNGMVVHLPEAQI</sequence>
<dbReference type="Proteomes" id="UP001595632">
    <property type="component" value="Unassembled WGS sequence"/>
</dbReference>
<protein>
    <submittedName>
        <fullName evidence="8">2Fe-2S iron-sulfur cluster-binding protein</fullName>
    </submittedName>
</protein>
<dbReference type="InterPro" id="IPR001055">
    <property type="entry name" value="Adrenodoxin-like"/>
</dbReference>
<comment type="caution">
    <text evidence="8">The sequence shown here is derived from an EMBL/GenBank/DDBJ whole genome shotgun (WGS) entry which is preliminary data.</text>
</comment>
<dbReference type="SUPFAM" id="SSF54292">
    <property type="entry name" value="2Fe-2S ferredoxin-like"/>
    <property type="match status" value="1"/>
</dbReference>
<dbReference type="EMBL" id="JBHRTB010000010">
    <property type="protein sequence ID" value="MFC3145969.1"/>
    <property type="molecule type" value="Genomic_DNA"/>
</dbReference>
<dbReference type="PROSITE" id="PS51085">
    <property type="entry name" value="2FE2S_FER_2"/>
    <property type="match status" value="1"/>
</dbReference>
<evidence type="ECO:0000256" key="4">
    <source>
        <dbReference type="ARBA" id="ARBA00023004"/>
    </source>
</evidence>
<evidence type="ECO:0000256" key="5">
    <source>
        <dbReference type="ARBA" id="ARBA00023014"/>
    </source>
</evidence>
<dbReference type="CDD" id="cd00207">
    <property type="entry name" value="fer2"/>
    <property type="match status" value="1"/>
</dbReference>
<proteinExistence type="inferred from homology"/>
<dbReference type="InterPro" id="IPR018298">
    <property type="entry name" value="Adrenodoxin_Fe-S_BS"/>
</dbReference>
<feature type="domain" description="2Fe-2S ferredoxin-type" evidence="7">
    <location>
        <begin position="2"/>
        <end position="106"/>
    </location>
</feature>